<evidence type="ECO:0000313" key="5">
    <source>
        <dbReference type="Proteomes" id="UP000256257"/>
    </source>
</evidence>
<feature type="signal peptide" evidence="2">
    <location>
        <begin position="1"/>
        <end position="21"/>
    </location>
</feature>
<accession>A0A3D9B390</accession>
<dbReference type="Proteomes" id="UP000256257">
    <property type="component" value="Unassembled WGS sequence"/>
</dbReference>
<sequence>MRKSYLFFLFALFAVCNPLKAQTDYIICMDNGSTISDARFKGMQLTAARLIERLMACNSKNRYAVVHYGAGPVNGPSLGLTPRIYIESDFTNSTFPEPFLTRKLKYGQHLHEALGLIGNALDNIYNPEIVSPQTSLHKNGASKFVVVVLTDGSRNTGDLSNGSYLVNYYDTGLNDPGAFKNVTDFKINRAAKLAMIHISPNSQSTSAGAAMTSVGGSYTGAVESNTDDPDYGILPRLYYSKANSFIFDSVSEMPKFDELANNICSGPMPYGGTLKFFYEFTCGMLSDYNVTGQFSIPSGSVVLGSKLVLRDLSTGMDYGISTTPAIVGNELKYHFYSSDINIPPGSTGKYIFIMTLQHTVPNGGSVETISFNHYPFFPYDLDLSGSCSRTAPGSETGSFKISPNPVRGAFKIVLDKPMTAGTVQIIDIAGTEVYRTSFINQKEINADLTAQREGIYVVKITSDKNEVYSQKLIKN</sequence>
<protein>
    <recommendedName>
        <fullName evidence="3">VWFA domain-containing protein</fullName>
    </recommendedName>
</protein>
<dbReference type="AlphaFoldDB" id="A0A3D9B390"/>
<feature type="chain" id="PRO_5017535245" description="VWFA domain-containing protein" evidence="2">
    <location>
        <begin position="22"/>
        <end position="475"/>
    </location>
</feature>
<keyword evidence="5" id="KW-1185">Reference proteome</keyword>
<gene>
    <name evidence="4" type="ORF">DRF67_09580</name>
</gene>
<dbReference type="InterPro" id="IPR036465">
    <property type="entry name" value="vWFA_dom_sf"/>
</dbReference>
<name>A0A3D9B390_9FLAO</name>
<dbReference type="Gene3D" id="3.40.50.410">
    <property type="entry name" value="von Willebrand factor, type A domain"/>
    <property type="match status" value="1"/>
</dbReference>
<dbReference type="Pfam" id="PF18962">
    <property type="entry name" value="Por_Secre_tail"/>
    <property type="match status" value="1"/>
</dbReference>
<dbReference type="EMBL" id="QNVV01000007">
    <property type="protein sequence ID" value="REC47706.1"/>
    <property type="molecule type" value="Genomic_DNA"/>
</dbReference>
<evidence type="ECO:0000259" key="3">
    <source>
        <dbReference type="PROSITE" id="PS50234"/>
    </source>
</evidence>
<organism evidence="4 5">
    <name type="scientific">Chryseobacterium pennipullorum</name>
    <dbReference type="NCBI Taxonomy" id="2258963"/>
    <lineage>
        <taxon>Bacteria</taxon>
        <taxon>Pseudomonadati</taxon>
        <taxon>Bacteroidota</taxon>
        <taxon>Flavobacteriia</taxon>
        <taxon>Flavobacteriales</taxon>
        <taxon>Weeksellaceae</taxon>
        <taxon>Chryseobacterium group</taxon>
        <taxon>Chryseobacterium</taxon>
    </lineage>
</organism>
<dbReference type="SUPFAM" id="SSF53300">
    <property type="entry name" value="vWA-like"/>
    <property type="match status" value="1"/>
</dbReference>
<comment type="caution">
    <text evidence="4">The sequence shown here is derived from an EMBL/GenBank/DDBJ whole genome shotgun (WGS) entry which is preliminary data.</text>
</comment>
<evidence type="ECO:0000256" key="1">
    <source>
        <dbReference type="ARBA" id="ARBA00022729"/>
    </source>
</evidence>
<proteinExistence type="predicted"/>
<dbReference type="PROSITE" id="PS50234">
    <property type="entry name" value="VWFA"/>
    <property type="match status" value="1"/>
</dbReference>
<feature type="domain" description="VWFA" evidence="3">
    <location>
        <begin position="24"/>
        <end position="263"/>
    </location>
</feature>
<dbReference type="InterPro" id="IPR026444">
    <property type="entry name" value="Secre_tail"/>
</dbReference>
<dbReference type="RefSeq" id="WP_115928081.1">
    <property type="nucleotide sequence ID" value="NZ_QNVV01000007.1"/>
</dbReference>
<dbReference type="NCBIfam" id="TIGR04183">
    <property type="entry name" value="Por_Secre_tail"/>
    <property type="match status" value="1"/>
</dbReference>
<evidence type="ECO:0000256" key="2">
    <source>
        <dbReference type="SAM" id="SignalP"/>
    </source>
</evidence>
<evidence type="ECO:0000313" key="4">
    <source>
        <dbReference type="EMBL" id="REC47706.1"/>
    </source>
</evidence>
<keyword evidence="1 2" id="KW-0732">Signal</keyword>
<dbReference type="InterPro" id="IPR002035">
    <property type="entry name" value="VWF_A"/>
</dbReference>
<dbReference type="OrthoDB" id="1274819at2"/>
<reference evidence="4 5" key="1">
    <citation type="submission" date="2018-06" db="EMBL/GenBank/DDBJ databases">
        <title>Novel Chryseobacterium species.</title>
        <authorList>
            <person name="Newman J."/>
            <person name="Hugo C."/>
            <person name="Oosthuizen L."/>
            <person name="Charimba G."/>
        </authorList>
    </citation>
    <scope>NUCLEOTIDE SEQUENCE [LARGE SCALE GENOMIC DNA]</scope>
    <source>
        <strain evidence="4 5">7_F195</strain>
    </source>
</reference>